<dbReference type="GO" id="GO:0030170">
    <property type="term" value="F:pyridoxal phosphate binding"/>
    <property type="evidence" value="ECO:0007669"/>
    <property type="project" value="InterPro"/>
</dbReference>
<dbReference type="InterPro" id="IPR015421">
    <property type="entry name" value="PyrdxlP-dep_Trfase_major"/>
</dbReference>
<comment type="cofactor">
    <cofactor evidence="1 7">
        <name>pyridoxal 5'-phosphate</name>
        <dbReference type="ChEBI" id="CHEBI:597326"/>
    </cofactor>
</comment>
<organism evidence="10 11">
    <name type="scientific">Babesia ovis</name>
    <dbReference type="NCBI Taxonomy" id="5869"/>
    <lineage>
        <taxon>Eukaryota</taxon>
        <taxon>Sar</taxon>
        <taxon>Alveolata</taxon>
        <taxon>Apicomplexa</taxon>
        <taxon>Aconoidasida</taxon>
        <taxon>Piroplasmida</taxon>
        <taxon>Babesiidae</taxon>
        <taxon>Babesia</taxon>
    </lineage>
</organism>
<evidence type="ECO:0000256" key="8">
    <source>
        <dbReference type="SAM" id="SignalP"/>
    </source>
</evidence>
<dbReference type="InterPro" id="IPR015422">
    <property type="entry name" value="PyrdxlP-dep_Trfase_small"/>
</dbReference>
<dbReference type="PANTHER" id="PTHR43586:SF8">
    <property type="entry name" value="CYSTEINE DESULFURASE 1, CHLOROPLASTIC"/>
    <property type="match status" value="1"/>
</dbReference>
<evidence type="ECO:0000256" key="4">
    <source>
        <dbReference type="ARBA" id="ARBA00022679"/>
    </source>
</evidence>
<evidence type="ECO:0000256" key="7">
    <source>
        <dbReference type="RuleBase" id="RU004504"/>
    </source>
</evidence>
<dbReference type="InterPro" id="IPR000192">
    <property type="entry name" value="Aminotrans_V_dom"/>
</dbReference>
<name>A0A9W5TDL4_BABOV</name>
<dbReference type="PROSITE" id="PS00595">
    <property type="entry name" value="AA_TRANSFER_CLASS_5"/>
    <property type="match status" value="1"/>
</dbReference>
<evidence type="ECO:0000256" key="5">
    <source>
        <dbReference type="ARBA" id="ARBA00022898"/>
    </source>
</evidence>
<dbReference type="GO" id="GO:0006534">
    <property type="term" value="P:cysteine metabolic process"/>
    <property type="evidence" value="ECO:0007669"/>
    <property type="project" value="InterPro"/>
</dbReference>
<gene>
    <name evidence="10" type="ORF">BaOVIS_030440</name>
</gene>
<comment type="caution">
    <text evidence="10">The sequence shown here is derived from an EMBL/GenBank/DDBJ whole genome shotgun (WGS) entry which is preliminary data.</text>
</comment>
<keyword evidence="8" id="KW-0732">Signal</keyword>
<dbReference type="CDD" id="cd06453">
    <property type="entry name" value="SufS_like"/>
    <property type="match status" value="1"/>
</dbReference>
<dbReference type="Proteomes" id="UP001057455">
    <property type="component" value="Unassembled WGS sequence"/>
</dbReference>
<dbReference type="OrthoDB" id="420046at2759"/>
<dbReference type="Gene3D" id="3.40.640.10">
    <property type="entry name" value="Type I PLP-dependent aspartate aminotransferase-like (Major domain)"/>
    <property type="match status" value="1"/>
</dbReference>
<dbReference type="Gene3D" id="3.90.1150.10">
    <property type="entry name" value="Aspartate Aminotransferase, domain 1"/>
    <property type="match status" value="1"/>
</dbReference>
<dbReference type="InterPro" id="IPR020578">
    <property type="entry name" value="Aminotrans_V_PyrdxlP_BS"/>
</dbReference>
<dbReference type="AlphaFoldDB" id="A0A9W5TDL4"/>
<keyword evidence="4" id="KW-0808">Transferase</keyword>
<dbReference type="GO" id="GO:0031071">
    <property type="term" value="F:cysteine desulfurase activity"/>
    <property type="evidence" value="ECO:0007669"/>
    <property type="project" value="UniProtKB-EC"/>
</dbReference>
<evidence type="ECO:0000259" key="9">
    <source>
        <dbReference type="Pfam" id="PF00266"/>
    </source>
</evidence>
<comment type="similarity">
    <text evidence="2">Belongs to the class-V pyridoxal-phosphate-dependent aminotransferase family. Csd subfamily.</text>
</comment>
<reference evidence="10" key="1">
    <citation type="submission" date="2019-12" db="EMBL/GenBank/DDBJ databases">
        <title>Genome sequence of Babesia ovis.</title>
        <authorList>
            <person name="Yamagishi J."/>
            <person name="Sevinc F."/>
            <person name="Xuan X."/>
        </authorList>
    </citation>
    <scope>NUCLEOTIDE SEQUENCE</scope>
    <source>
        <strain evidence="10">Selcuk</strain>
    </source>
</reference>
<evidence type="ECO:0000256" key="2">
    <source>
        <dbReference type="ARBA" id="ARBA00010447"/>
    </source>
</evidence>
<evidence type="ECO:0000256" key="6">
    <source>
        <dbReference type="ARBA" id="ARBA00050776"/>
    </source>
</evidence>
<feature type="domain" description="Aminotransferase class V" evidence="9">
    <location>
        <begin position="68"/>
        <end position="409"/>
    </location>
</feature>
<proteinExistence type="inferred from homology"/>
<dbReference type="InterPro" id="IPR010970">
    <property type="entry name" value="Cys_dSase_SufS"/>
</dbReference>
<keyword evidence="5" id="KW-0663">Pyridoxal phosphate</keyword>
<sequence length="862" mass="94422">MITWKGVPCVVVLTLFDQVRSISLPSGYINSLGPFNTVYRPSGLASNVEPTWRTEFPAFNSKDSTNLIYFDNAATTQKPLKVIEAISRYYSRPCANVHRSQHPLATAASDQYESARENVARFINAPSVGNIVFTSGATDAINLVANSWCFDEVGPGDVILVPLSEHNSNIIPWQLHTGRFGTPIHYIKLNPDGSINLDDYMRHLQTRRVKLVSIAHASNVLGKIQDLGPIVRMAHEYGAKVLVDACQTIAHVPIDVTALDCDFLVASGHKMYGPTGIGFLYAKTCVQEYISPYKGGGGMVKTVTSTGFELDETPHRFEPGTPPLAQAIGLSAAIDFLRDIGFNKIASHEQGILQQLDAELRKIATVHSPPVNPGTIDRVPIVSFSVEGVNPLDLASLLALRNVAVRAGTGGDSILRVDPKLVPAKQLGKTLLRIGAMGLERSKVETILVTCATHMGHAMDGANVSTYLSLMAKLRIGDIQCLQQVIPYCYKIQDLPRAISCCHLISMVPNSRYIHSCRAFVVHVAQRVPVDGHSIGYQDLGRLCESLRCLDLYCQELGSFLIKLIETEFIGVSNGENGTYCGDVPNKRNSPQPGIDLVYLSSILSYIGAMGMGTPSLWRMYSRHIEHSLFETNPRVLLKTLESFCARRLRDRFLLEASGTVLSGSVDKLHPTEVARLSQVYASSGYYHGPLCHALMQAAERAVPLLDAHGAIKILQPFLQAYTGFQGKVPPIRDIPHHHLRALYLVFSRCATGIGFLCLPELLVLTHAMRLVPSSVPPSLIGSLQRLLSRAMEMPKGSTTGPCILDNNVGRSKRLTARELADIALAKSRRSRLNITRQEALMLSQLAGTEPLHIHQSVDQIE</sequence>
<dbReference type="SUPFAM" id="SSF53383">
    <property type="entry name" value="PLP-dependent transferases"/>
    <property type="match status" value="1"/>
</dbReference>
<accession>A0A9W5TDL4</accession>
<feature type="chain" id="PRO_5040872960" description="cysteine desulfurase" evidence="8">
    <location>
        <begin position="22"/>
        <end position="862"/>
    </location>
</feature>
<dbReference type="PANTHER" id="PTHR43586">
    <property type="entry name" value="CYSTEINE DESULFURASE"/>
    <property type="match status" value="1"/>
</dbReference>
<evidence type="ECO:0000256" key="1">
    <source>
        <dbReference type="ARBA" id="ARBA00001933"/>
    </source>
</evidence>
<comment type="catalytic activity">
    <reaction evidence="6">
        <text>(sulfur carrier)-H + L-cysteine = (sulfur carrier)-SH + L-alanine</text>
        <dbReference type="Rhea" id="RHEA:43892"/>
        <dbReference type="Rhea" id="RHEA-COMP:14737"/>
        <dbReference type="Rhea" id="RHEA-COMP:14739"/>
        <dbReference type="ChEBI" id="CHEBI:29917"/>
        <dbReference type="ChEBI" id="CHEBI:35235"/>
        <dbReference type="ChEBI" id="CHEBI:57972"/>
        <dbReference type="ChEBI" id="CHEBI:64428"/>
        <dbReference type="EC" id="2.8.1.7"/>
    </reaction>
</comment>
<dbReference type="EC" id="2.8.1.7" evidence="3"/>
<dbReference type="EMBL" id="BLIY01000023">
    <property type="protein sequence ID" value="GFE55640.1"/>
    <property type="molecule type" value="Genomic_DNA"/>
</dbReference>
<evidence type="ECO:0000256" key="3">
    <source>
        <dbReference type="ARBA" id="ARBA00012239"/>
    </source>
</evidence>
<evidence type="ECO:0000313" key="11">
    <source>
        <dbReference type="Proteomes" id="UP001057455"/>
    </source>
</evidence>
<evidence type="ECO:0000313" key="10">
    <source>
        <dbReference type="EMBL" id="GFE55640.1"/>
    </source>
</evidence>
<protein>
    <recommendedName>
        <fullName evidence="3">cysteine desulfurase</fullName>
        <ecNumber evidence="3">2.8.1.7</ecNumber>
    </recommendedName>
</protein>
<feature type="signal peptide" evidence="8">
    <location>
        <begin position="1"/>
        <end position="21"/>
    </location>
</feature>
<keyword evidence="11" id="KW-1185">Reference proteome</keyword>
<dbReference type="InterPro" id="IPR015424">
    <property type="entry name" value="PyrdxlP-dep_Trfase"/>
</dbReference>
<dbReference type="Pfam" id="PF00266">
    <property type="entry name" value="Aminotran_5"/>
    <property type="match status" value="1"/>
</dbReference>